<evidence type="ECO:0000256" key="4">
    <source>
        <dbReference type="ARBA" id="ARBA00022692"/>
    </source>
</evidence>
<evidence type="ECO:0000256" key="8">
    <source>
        <dbReference type="ARBA" id="ARBA00038408"/>
    </source>
</evidence>
<evidence type="ECO:0000256" key="6">
    <source>
        <dbReference type="ARBA" id="ARBA00023136"/>
    </source>
</evidence>
<dbReference type="SUPFAM" id="SSF54534">
    <property type="entry name" value="FKBP-like"/>
    <property type="match status" value="1"/>
</dbReference>
<dbReference type="EMBL" id="QKLU01000002">
    <property type="protein sequence ID" value="PYF75507.1"/>
    <property type="molecule type" value="Genomic_DNA"/>
</dbReference>
<dbReference type="InterPro" id="IPR046357">
    <property type="entry name" value="PPIase_dom_sf"/>
</dbReference>
<keyword evidence="11" id="KW-0697">Rotamase</keyword>
<dbReference type="Pfam" id="PF13616">
    <property type="entry name" value="Rotamase_3"/>
    <property type="match status" value="1"/>
</dbReference>
<keyword evidence="6 12" id="KW-0472">Membrane</keyword>
<evidence type="ECO:0000256" key="5">
    <source>
        <dbReference type="ARBA" id="ARBA00022989"/>
    </source>
</evidence>
<keyword evidence="2" id="KW-1003">Cell membrane</keyword>
<comment type="similarity">
    <text evidence="8">Belongs to the PpiD chaperone family.</text>
</comment>
<accession>A0A318UJM9</accession>
<dbReference type="InterPro" id="IPR000297">
    <property type="entry name" value="PPIase_PpiC"/>
</dbReference>
<evidence type="ECO:0000313" key="14">
    <source>
        <dbReference type="EMBL" id="PYF75507.1"/>
    </source>
</evidence>
<evidence type="ECO:0000313" key="15">
    <source>
        <dbReference type="Proteomes" id="UP000248198"/>
    </source>
</evidence>
<name>A0A318UJM9_9SPHI</name>
<dbReference type="PANTHER" id="PTHR47529:SF1">
    <property type="entry name" value="PERIPLASMIC CHAPERONE PPID"/>
    <property type="match status" value="1"/>
</dbReference>
<dbReference type="RefSeq" id="WP_110827721.1">
    <property type="nucleotide sequence ID" value="NZ_QKLU01000002.1"/>
</dbReference>
<comment type="caution">
    <text evidence="14">The sequence shown here is derived from an EMBL/GenBank/DDBJ whole genome shotgun (WGS) entry which is preliminary data.</text>
</comment>
<evidence type="ECO:0000256" key="3">
    <source>
        <dbReference type="ARBA" id="ARBA00022519"/>
    </source>
</evidence>
<keyword evidence="15" id="KW-1185">Reference proteome</keyword>
<keyword evidence="11 14" id="KW-0413">Isomerase</keyword>
<keyword evidence="3" id="KW-0997">Cell inner membrane</keyword>
<evidence type="ECO:0000256" key="7">
    <source>
        <dbReference type="ARBA" id="ARBA00023186"/>
    </source>
</evidence>
<protein>
    <recommendedName>
        <fullName evidence="9">Periplasmic chaperone PpiD</fullName>
    </recommendedName>
    <alternativeName>
        <fullName evidence="10">Periplasmic folding chaperone</fullName>
    </alternativeName>
</protein>
<evidence type="ECO:0000256" key="11">
    <source>
        <dbReference type="PROSITE-ProRule" id="PRU00278"/>
    </source>
</evidence>
<feature type="domain" description="PpiC" evidence="13">
    <location>
        <begin position="343"/>
        <end position="441"/>
    </location>
</feature>
<keyword evidence="4 12" id="KW-0812">Transmembrane</keyword>
<reference evidence="14 15" key="1">
    <citation type="submission" date="2018-06" db="EMBL/GenBank/DDBJ databases">
        <title>Genomic Encyclopedia of Archaeal and Bacterial Type Strains, Phase II (KMG-II): from individual species to whole genera.</title>
        <authorList>
            <person name="Goeker M."/>
        </authorList>
    </citation>
    <scope>NUCLEOTIDE SEQUENCE [LARGE SCALE GENOMIC DNA]</scope>
    <source>
        <strain evidence="14 15">DSM 27372</strain>
    </source>
</reference>
<dbReference type="SUPFAM" id="SSF109998">
    <property type="entry name" value="Triger factor/SurA peptide-binding domain-like"/>
    <property type="match status" value="1"/>
</dbReference>
<dbReference type="PROSITE" id="PS50198">
    <property type="entry name" value="PPIC_PPIASE_2"/>
    <property type="match status" value="1"/>
</dbReference>
<dbReference type="GO" id="GO:0003755">
    <property type="term" value="F:peptidyl-prolyl cis-trans isomerase activity"/>
    <property type="evidence" value="ECO:0007669"/>
    <property type="project" value="UniProtKB-KW"/>
</dbReference>
<dbReference type="AlphaFoldDB" id="A0A318UJM9"/>
<organism evidence="14 15">
    <name type="scientific">Pedobacter nutrimenti</name>
    <dbReference type="NCBI Taxonomy" id="1241337"/>
    <lineage>
        <taxon>Bacteria</taxon>
        <taxon>Pseudomonadati</taxon>
        <taxon>Bacteroidota</taxon>
        <taxon>Sphingobacteriia</taxon>
        <taxon>Sphingobacteriales</taxon>
        <taxon>Sphingobacteriaceae</taxon>
        <taxon>Pedobacter</taxon>
    </lineage>
</organism>
<evidence type="ECO:0000256" key="10">
    <source>
        <dbReference type="ARBA" id="ARBA00042775"/>
    </source>
</evidence>
<dbReference type="Gene3D" id="3.10.50.40">
    <property type="match status" value="1"/>
</dbReference>
<evidence type="ECO:0000259" key="13">
    <source>
        <dbReference type="PROSITE" id="PS50198"/>
    </source>
</evidence>
<dbReference type="PANTHER" id="PTHR47529">
    <property type="entry name" value="PEPTIDYL-PROLYL CIS-TRANS ISOMERASE D"/>
    <property type="match status" value="1"/>
</dbReference>
<dbReference type="Pfam" id="PF13623">
    <property type="entry name" value="SurA_N_2"/>
    <property type="match status" value="1"/>
</dbReference>
<proteinExistence type="inferred from homology"/>
<evidence type="ECO:0000256" key="9">
    <source>
        <dbReference type="ARBA" id="ARBA00040743"/>
    </source>
</evidence>
<dbReference type="OrthoDB" id="9812372at2"/>
<dbReference type="InterPro" id="IPR052029">
    <property type="entry name" value="PpiD_chaperone"/>
</dbReference>
<dbReference type="Pfam" id="PF13145">
    <property type="entry name" value="Rotamase_2"/>
    <property type="match status" value="1"/>
</dbReference>
<dbReference type="GO" id="GO:0005886">
    <property type="term" value="C:plasma membrane"/>
    <property type="evidence" value="ECO:0007669"/>
    <property type="project" value="UniProtKB-SubCell"/>
</dbReference>
<keyword evidence="5 12" id="KW-1133">Transmembrane helix</keyword>
<gene>
    <name evidence="14" type="ORF">B0O44_10256</name>
</gene>
<dbReference type="Proteomes" id="UP000248198">
    <property type="component" value="Unassembled WGS sequence"/>
</dbReference>
<sequence length="699" mass="75640">MGLMTFLRNRAGFILIGFIGFAIVAFLLSDAIKVGKPFWADSQRVVGSVDGQEIGIEEFGKKVEQSEAQFKQQYGGSSNPQMQAMAVENVWNGEVANILLAKEYGRIGLTVSGDELYDLLQGKNPSPLIAQYFGNPQTGQVDRAAVINSLKQSSKNPQLKSQWDLLQAEIEKQALQKKYGNLIKNSVYVTTIEANDEYQNRNKLAKFDYVNLDYASIADATLKLSESDYSDYYNEHKNLFDNPAETRSFEYVSFSVNPTKEDSAAVKNQIEKLAVDFKTAKNDSLFSAINSDVKVPYVYLSKGKLDKAVDSAVFALPAGSFYGPKLSGNSYKLVKVVDTRFSPDSVKASHILIDAAKVGGTDKAVKLADSLKGLVEKGTSLASLAAQYSSDPGSKDKGGELGTFARGQMVPEFENAAFNGKAGDLKVVRSQYGVHLIKIEKQVGSSKVAKLAYIEKNLTSSSKTKDAAYKKATGFLNEAKGDNFSSLAQKKGYTVGVADKVTASQGYAPGLDNPRPLIKDAYAAAKGDVLGQVYQMENAFVVARLTDIKPKGLLPLESVKKDIEPMVRQAVKAKTLTEKLNNALKGAGNLNQVAQKVGKQVVPVENIVFGNPVLPGVGQENKLIGTVFGSAVNKVSSPVAGDHGVYAFTVAAFTNPAPLANTYKQKETMLLSVGQRALGSAFQALQDKSKIKDNRVKFY</sequence>
<feature type="transmembrane region" description="Helical" evidence="12">
    <location>
        <begin position="12"/>
        <end position="29"/>
    </location>
</feature>
<evidence type="ECO:0000256" key="12">
    <source>
        <dbReference type="SAM" id="Phobius"/>
    </source>
</evidence>
<dbReference type="InterPro" id="IPR027304">
    <property type="entry name" value="Trigger_fact/SurA_dom_sf"/>
</dbReference>
<evidence type="ECO:0000256" key="1">
    <source>
        <dbReference type="ARBA" id="ARBA00004382"/>
    </source>
</evidence>
<comment type="subcellular location">
    <subcellularLocation>
        <location evidence="1">Cell inner membrane</location>
        <topology evidence="1">Single-pass type II membrane protein</topology>
        <orientation evidence="1">Periplasmic side</orientation>
    </subcellularLocation>
</comment>
<keyword evidence="7" id="KW-0143">Chaperone</keyword>
<evidence type="ECO:0000256" key="2">
    <source>
        <dbReference type="ARBA" id="ARBA00022475"/>
    </source>
</evidence>